<proteinExistence type="predicted"/>
<dbReference type="EMBL" id="ML994282">
    <property type="protein sequence ID" value="KAF2197075.1"/>
    <property type="molecule type" value="Genomic_DNA"/>
</dbReference>
<dbReference type="AlphaFoldDB" id="A0A9P4MUH6"/>
<keyword evidence="2" id="KW-1185">Reference proteome</keyword>
<sequence length="71" mass="8082">MLMAFRTRITLLLHSPGCVVDYAVKLKPESTMDQAWHRLRPLPGGIYQSRGTTQFGPVEKFHCNLGRIRAL</sequence>
<protein>
    <submittedName>
        <fullName evidence="1">Uncharacterized protein</fullName>
    </submittedName>
</protein>
<gene>
    <name evidence="1" type="ORF">GQ43DRAFT_444559</name>
</gene>
<name>A0A9P4MUH6_9PLEO</name>
<evidence type="ECO:0000313" key="1">
    <source>
        <dbReference type="EMBL" id="KAF2197075.1"/>
    </source>
</evidence>
<evidence type="ECO:0000313" key="2">
    <source>
        <dbReference type="Proteomes" id="UP000799536"/>
    </source>
</evidence>
<comment type="caution">
    <text evidence="1">The sequence shown here is derived from an EMBL/GenBank/DDBJ whole genome shotgun (WGS) entry which is preliminary data.</text>
</comment>
<dbReference type="Proteomes" id="UP000799536">
    <property type="component" value="Unassembled WGS sequence"/>
</dbReference>
<accession>A0A9P4MUH6</accession>
<organism evidence="1 2">
    <name type="scientific">Delitschia confertaspora ATCC 74209</name>
    <dbReference type="NCBI Taxonomy" id="1513339"/>
    <lineage>
        <taxon>Eukaryota</taxon>
        <taxon>Fungi</taxon>
        <taxon>Dikarya</taxon>
        <taxon>Ascomycota</taxon>
        <taxon>Pezizomycotina</taxon>
        <taxon>Dothideomycetes</taxon>
        <taxon>Pleosporomycetidae</taxon>
        <taxon>Pleosporales</taxon>
        <taxon>Delitschiaceae</taxon>
        <taxon>Delitschia</taxon>
    </lineage>
</organism>
<reference evidence="1" key="1">
    <citation type="journal article" date="2020" name="Stud. Mycol.">
        <title>101 Dothideomycetes genomes: a test case for predicting lifestyles and emergence of pathogens.</title>
        <authorList>
            <person name="Haridas S."/>
            <person name="Albert R."/>
            <person name="Binder M."/>
            <person name="Bloem J."/>
            <person name="Labutti K."/>
            <person name="Salamov A."/>
            <person name="Andreopoulos B."/>
            <person name="Baker S."/>
            <person name="Barry K."/>
            <person name="Bills G."/>
            <person name="Bluhm B."/>
            <person name="Cannon C."/>
            <person name="Castanera R."/>
            <person name="Culley D."/>
            <person name="Daum C."/>
            <person name="Ezra D."/>
            <person name="Gonzalez J."/>
            <person name="Henrissat B."/>
            <person name="Kuo A."/>
            <person name="Liang C."/>
            <person name="Lipzen A."/>
            <person name="Lutzoni F."/>
            <person name="Magnuson J."/>
            <person name="Mondo S."/>
            <person name="Nolan M."/>
            <person name="Ohm R."/>
            <person name="Pangilinan J."/>
            <person name="Park H.-J."/>
            <person name="Ramirez L."/>
            <person name="Alfaro M."/>
            <person name="Sun H."/>
            <person name="Tritt A."/>
            <person name="Yoshinaga Y."/>
            <person name="Zwiers L.-H."/>
            <person name="Turgeon B."/>
            <person name="Goodwin S."/>
            <person name="Spatafora J."/>
            <person name="Crous P."/>
            <person name="Grigoriev I."/>
        </authorList>
    </citation>
    <scope>NUCLEOTIDE SEQUENCE</scope>
    <source>
        <strain evidence="1">ATCC 74209</strain>
    </source>
</reference>